<evidence type="ECO:0000313" key="2">
    <source>
        <dbReference type="Proteomes" id="UP000094669"/>
    </source>
</evidence>
<dbReference type="Proteomes" id="UP000094669">
    <property type="component" value="Unassembled WGS sequence"/>
</dbReference>
<accession>A0ABX4YGY7</accession>
<protein>
    <submittedName>
        <fullName evidence="1">Uncharacterized protein</fullName>
    </submittedName>
</protein>
<keyword evidence="2" id="KW-1185">Reference proteome</keyword>
<proteinExistence type="predicted"/>
<dbReference type="EMBL" id="MCRM02000013">
    <property type="protein sequence ID" value="PNV74476.1"/>
    <property type="molecule type" value="Genomic_DNA"/>
</dbReference>
<name>A0ABX4YGY7_9LEPT</name>
<evidence type="ECO:0000313" key="1">
    <source>
        <dbReference type="EMBL" id="PNV74476.1"/>
    </source>
</evidence>
<reference evidence="1" key="1">
    <citation type="submission" date="2018-01" db="EMBL/GenBank/DDBJ databases">
        <title>Genomic characterization of Leptospira inadai serogroup Lyme isolated from captured rat in Brazil and comparative analysis with human reference strain.</title>
        <authorList>
            <person name="Moreno L.Z."/>
            <person name="Loureiro A.P."/>
            <person name="Miraglia F."/>
            <person name="Kremer F.S."/>
            <person name="Eslabao M.R."/>
            <person name="Dellagostin O.A."/>
            <person name="Lilenbaum W."/>
            <person name="Moreno A.M."/>
        </authorList>
    </citation>
    <scope>NUCLEOTIDE SEQUENCE [LARGE SCALE GENOMIC DNA]</scope>
    <source>
        <strain evidence="1">M34/99</strain>
    </source>
</reference>
<sequence>MDLNEENVKRFVRLNFASRPTSIFFKTIGFQRRKPKEIPSRSVDRDREENAIPFMNTSRIRNSIEFGR</sequence>
<gene>
    <name evidence="1" type="ORF">BES34_013095</name>
</gene>
<organism evidence="1 2">
    <name type="scientific">Leptospira inadai serovar Lyme</name>
    <dbReference type="NCBI Taxonomy" id="293084"/>
    <lineage>
        <taxon>Bacteria</taxon>
        <taxon>Pseudomonadati</taxon>
        <taxon>Spirochaetota</taxon>
        <taxon>Spirochaetia</taxon>
        <taxon>Leptospirales</taxon>
        <taxon>Leptospiraceae</taxon>
        <taxon>Leptospira</taxon>
    </lineage>
</organism>
<comment type="caution">
    <text evidence="1">The sequence shown here is derived from an EMBL/GenBank/DDBJ whole genome shotgun (WGS) entry which is preliminary data.</text>
</comment>